<protein>
    <submittedName>
        <fullName evidence="1">Uncharacterized protein</fullName>
    </submittedName>
</protein>
<comment type="caution">
    <text evidence="1">The sequence shown here is derived from an EMBL/GenBank/DDBJ whole genome shotgun (WGS) entry which is preliminary data.</text>
</comment>
<gene>
    <name evidence="1" type="ORF">HB811_09000</name>
</gene>
<accession>A0A841XYV4</accession>
<evidence type="ECO:0000313" key="1">
    <source>
        <dbReference type="EMBL" id="MBC1316911.1"/>
    </source>
</evidence>
<dbReference type="Proteomes" id="UP000543379">
    <property type="component" value="Unassembled WGS sequence"/>
</dbReference>
<name>A0A841XYV4_9LIST</name>
<evidence type="ECO:0000313" key="2">
    <source>
        <dbReference type="Proteomes" id="UP000543379"/>
    </source>
</evidence>
<dbReference type="RefSeq" id="WP_185382388.1">
    <property type="nucleotide sequence ID" value="NZ_JAAROV010000002.1"/>
</dbReference>
<dbReference type="AlphaFoldDB" id="A0A841XYV4"/>
<proteinExistence type="predicted"/>
<reference evidence="1 2" key="1">
    <citation type="submission" date="2020-03" db="EMBL/GenBank/DDBJ databases">
        <title>Soil Listeria distribution.</title>
        <authorList>
            <person name="Liao J."/>
            <person name="Wiedmann M."/>
        </authorList>
    </citation>
    <scope>NUCLEOTIDE SEQUENCE [LARGE SCALE GENOMIC DNA]</scope>
    <source>
        <strain evidence="1 2">FSL L7-1816</strain>
    </source>
</reference>
<organism evidence="1 2">
    <name type="scientific">Listeria booriae</name>
    <dbReference type="NCBI Taxonomy" id="1552123"/>
    <lineage>
        <taxon>Bacteria</taxon>
        <taxon>Bacillati</taxon>
        <taxon>Bacillota</taxon>
        <taxon>Bacilli</taxon>
        <taxon>Bacillales</taxon>
        <taxon>Listeriaceae</taxon>
        <taxon>Listeria</taxon>
    </lineage>
</organism>
<dbReference type="EMBL" id="JAAROV010000002">
    <property type="protein sequence ID" value="MBC1316911.1"/>
    <property type="molecule type" value="Genomic_DNA"/>
</dbReference>
<sequence length="79" mass="9102">MNGKKHLNYNLSLVSSVEPHEPQFQNVLGTWLIIKGIKQAEFELRRDGRAGYLDDLYLTAEMVSGEAVKLRKWKDVDKL</sequence>